<accession>A0A5C3L4A3</accession>
<gene>
    <name evidence="2" type="ORF">FA15DRAFT_666220</name>
</gene>
<dbReference type="InterPro" id="IPR000210">
    <property type="entry name" value="BTB/POZ_dom"/>
</dbReference>
<organism evidence="2 3">
    <name type="scientific">Coprinopsis marcescibilis</name>
    <name type="common">Agaric fungus</name>
    <name type="synonym">Psathyrella marcescibilis</name>
    <dbReference type="NCBI Taxonomy" id="230819"/>
    <lineage>
        <taxon>Eukaryota</taxon>
        <taxon>Fungi</taxon>
        <taxon>Dikarya</taxon>
        <taxon>Basidiomycota</taxon>
        <taxon>Agaricomycotina</taxon>
        <taxon>Agaricomycetes</taxon>
        <taxon>Agaricomycetidae</taxon>
        <taxon>Agaricales</taxon>
        <taxon>Agaricineae</taxon>
        <taxon>Psathyrellaceae</taxon>
        <taxon>Coprinopsis</taxon>
    </lineage>
</organism>
<dbReference type="Gene3D" id="3.30.710.10">
    <property type="entry name" value="Potassium Channel Kv1.1, Chain A"/>
    <property type="match status" value="1"/>
</dbReference>
<protein>
    <recommendedName>
        <fullName evidence="1">BTB domain-containing protein</fullName>
    </recommendedName>
</protein>
<dbReference type="Proteomes" id="UP000307440">
    <property type="component" value="Unassembled WGS sequence"/>
</dbReference>
<keyword evidence="3" id="KW-1185">Reference proteome</keyword>
<dbReference type="STRING" id="230819.A0A5C3L4A3"/>
<proteinExistence type="predicted"/>
<evidence type="ECO:0000259" key="1">
    <source>
        <dbReference type="PROSITE" id="PS50097"/>
    </source>
</evidence>
<dbReference type="AlphaFoldDB" id="A0A5C3L4A3"/>
<evidence type="ECO:0000313" key="2">
    <source>
        <dbReference type="EMBL" id="TFK27545.1"/>
    </source>
</evidence>
<evidence type="ECO:0000313" key="3">
    <source>
        <dbReference type="Proteomes" id="UP000307440"/>
    </source>
</evidence>
<dbReference type="PROSITE" id="PS50097">
    <property type="entry name" value="BTB"/>
    <property type="match status" value="1"/>
</dbReference>
<sequence>MDVKSEEDIQCDSEGSIIDEKELLHPEDMQDQYERGRHRDETYYFEDGSCVLLIRDVLFNIHRTMLSKDSSTFSTIFTSGKDRHGSSLGLPEEGRSDEYPIVLTGDSPKEFRDFLWALYALPHELQSVTSPTADLSRLINIARISNKYSFKSVETWALGAIQDYVNRKPSPILCTIPSPDSYTYFARENGRDSPQAEDNTTHLTRLISLAQLCGHAPLLDTMINFLRELMSTSLNYAYLAMTLADDLDLKGLRGAAYLEVMQKSAIVKPAQIELGLRTPSATPSAGNAISVPSFAGGQFNTNAFVGAMANAVAPLGGFSNHTAAIGNTLVAPTSSITTSPTLGSNQGSARSLPITPTQKLRLLTGYYRLSATWEQLRLTPPHFDHASSCAATWHQHGCTQSWYEFWKEKTRSDPVMQHSVADVLGRMKIVQKEYDRWGSASHMHHDCRVAAKRAILEVIRKVEEGLGDYFGDDV</sequence>
<reference evidence="2 3" key="1">
    <citation type="journal article" date="2019" name="Nat. Ecol. Evol.">
        <title>Megaphylogeny resolves global patterns of mushroom evolution.</title>
        <authorList>
            <person name="Varga T."/>
            <person name="Krizsan K."/>
            <person name="Foldi C."/>
            <person name="Dima B."/>
            <person name="Sanchez-Garcia M."/>
            <person name="Sanchez-Ramirez S."/>
            <person name="Szollosi G.J."/>
            <person name="Szarkandi J.G."/>
            <person name="Papp V."/>
            <person name="Albert L."/>
            <person name="Andreopoulos W."/>
            <person name="Angelini C."/>
            <person name="Antonin V."/>
            <person name="Barry K.W."/>
            <person name="Bougher N.L."/>
            <person name="Buchanan P."/>
            <person name="Buyck B."/>
            <person name="Bense V."/>
            <person name="Catcheside P."/>
            <person name="Chovatia M."/>
            <person name="Cooper J."/>
            <person name="Damon W."/>
            <person name="Desjardin D."/>
            <person name="Finy P."/>
            <person name="Geml J."/>
            <person name="Haridas S."/>
            <person name="Hughes K."/>
            <person name="Justo A."/>
            <person name="Karasinski D."/>
            <person name="Kautmanova I."/>
            <person name="Kiss B."/>
            <person name="Kocsube S."/>
            <person name="Kotiranta H."/>
            <person name="LaButti K.M."/>
            <person name="Lechner B.E."/>
            <person name="Liimatainen K."/>
            <person name="Lipzen A."/>
            <person name="Lukacs Z."/>
            <person name="Mihaltcheva S."/>
            <person name="Morgado L.N."/>
            <person name="Niskanen T."/>
            <person name="Noordeloos M.E."/>
            <person name="Ohm R.A."/>
            <person name="Ortiz-Santana B."/>
            <person name="Ovrebo C."/>
            <person name="Racz N."/>
            <person name="Riley R."/>
            <person name="Savchenko A."/>
            <person name="Shiryaev A."/>
            <person name="Soop K."/>
            <person name="Spirin V."/>
            <person name="Szebenyi C."/>
            <person name="Tomsovsky M."/>
            <person name="Tulloss R.E."/>
            <person name="Uehling J."/>
            <person name="Grigoriev I.V."/>
            <person name="Vagvolgyi C."/>
            <person name="Papp T."/>
            <person name="Martin F.M."/>
            <person name="Miettinen O."/>
            <person name="Hibbett D.S."/>
            <person name="Nagy L.G."/>
        </authorList>
    </citation>
    <scope>NUCLEOTIDE SEQUENCE [LARGE SCALE GENOMIC DNA]</scope>
    <source>
        <strain evidence="2 3">CBS 121175</strain>
    </source>
</reference>
<dbReference type="EMBL" id="ML210163">
    <property type="protein sequence ID" value="TFK27545.1"/>
    <property type="molecule type" value="Genomic_DNA"/>
</dbReference>
<name>A0A5C3L4A3_COPMA</name>
<feature type="domain" description="BTB" evidence="1">
    <location>
        <begin position="48"/>
        <end position="127"/>
    </location>
</feature>
<dbReference type="InterPro" id="IPR011333">
    <property type="entry name" value="SKP1/BTB/POZ_sf"/>
</dbReference>
<dbReference type="OrthoDB" id="8117402at2759"/>